<comment type="caution">
    <text evidence="2">The sequence shown here is derived from an EMBL/GenBank/DDBJ whole genome shotgun (WGS) entry which is preliminary data.</text>
</comment>
<dbReference type="Proteomes" id="UP000247498">
    <property type="component" value="Unassembled WGS sequence"/>
</dbReference>
<dbReference type="EMBL" id="BDRX01000019">
    <property type="protein sequence ID" value="GBF90768.1"/>
    <property type="molecule type" value="Genomic_DNA"/>
</dbReference>
<dbReference type="InParanoid" id="A0A2V0NSW4"/>
<dbReference type="OrthoDB" id="10607134at2759"/>
<feature type="signal peptide" evidence="1">
    <location>
        <begin position="1"/>
        <end position="22"/>
    </location>
</feature>
<evidence type="ECO:0000256" key="1">
    <source>
        <dbReference type="SAM" id="SignalP"/>
    </source>
</evidence>
<name>A0A2V0NSW4_9CHLO</name>
<accession>A0A2V0NSW4</accession>
<gene>
    <name evidence="2" type="ORF">Rsub_03069</name>
</gene>
<protein>
    <submittedName>
        <fullName evidence="2">Uncharacterized protein</fullName>
    </submittedName>
</protein>
<proteinExistence type="predicted"/>
<reference evidence="2 3" key="1">
    <citation type="journal article" date="2018" name="Sci. Rep.">
        <title>Raphidocelis subcapitata (=Pseudokirchneriella subcapitata) provides an insight into genome evolution and environmental adaptations in the Sphaeropleales.</title>
        <authorList>
            <person name="Suzuki S."/>
            <person name="Yamaguchi H."/>
            <person name="Nakajima N."/>
            <person name="Kawachi M."/>
        </authorList>
    </citation>
    <scope>NUCLEOTIDE SEQUENCE [LARGE SCALE GENOMIC DNA]</scope>
    <source>
        <strain evidence="2 3">NIES-35</strain>
    </source>
</reference>
<evidence type="ECO:0000313" key="3">
    <source>
        <dbReference type="Proteomes" id="UP000247498"/>
    </source>
</evidence>
<keyword evidence="1" id="KW-0732">Signal</keyword>
<evidence type="ECO:0000313" key="2">
    <source>
        <dbReference type="EMBL" id="GBF90768.1"/>
    </source>
</evidence>
<feature type="chain" id="PRO_5016146700" evidence="1">
    <location>
        <begin position="23"/>
        <end position="190"/>
    </location>
</feature>
<sequence>MSRRAMVLLLAALAASLPAAAAAAAGAPRRALRQAFTDATYVAGTNVRTSSRFSRLSSDDAQALVQQDAQNAARAGDTTFLTSAAATYTAGRTQRGVLAGLAADDVAGAIRGGGGARAAAAMASDGAQMWSSNEGGLTNSVGTRASLARDQTAAAVRASLDNPSDVFRATATGQNQASGVAWPNSYASWV</sequence>
<keyword evidence="3" id="KW-1185">Reference proteome</keyword>
<dbReference type="AlphaFoldDB" id="A0A2V0NSW4"/>
<organism evidence="2 3">
    <name type="scientific">Raphidocelis subcapitata</name>
    <dbReference type="NCBI Taxonomy" id="307507"/>
    <lineage>
        <taxon>Eukaryota</taxon>
        <taxon>Viridiplantae</taxon>
        <taxon>Chlorophyta</taxon>
        <taxon>core chlorophytes</taxon>
        <taxon>Chlorophyceae</taxon>
        <taxon>CS clade</taxon>
        <taxon>Sphaeropleales</taxon>
        <taxon>Selenastraceae</taxon>
        <taxon>Raphidocelis</taxon>
    </lineage>
</organism>